<accession>A0A5N6NPF9</accession>
<evidence type="ECO:0000256" key="4">
    <source>
        <dbReference type="ARBA" id="ARBA00023163"/>
    </source>
</evidence>
<comment type="subcellular location">
    <subcellularLocation>
        <location evidence="1">Nucleus</location>
    </subcellularLocation>
</comment>
<evidence type="ECO:0000256" key="5">
    <source>
        <dbReference type="ARBA" id="ARBA00023242"/>
    </source>
</evidence>
<dbReference type="OrthoDB" id="691673at2759"/>
<dbReference type="InterPro" id="IPR001005">
    <property type="entry name" value="SANT/Myb"/>
</dbReference>
<dbReference type="PROSITE" id="PS50090">
    <property type="entry name" value="MYB_LIKE"/>
    <property type="match status" value="1"/>
</dbReference>
<dbReference type="GO" id="GO:0005634">
    <property type="term" value="C:nucleus"/>
    <property type="evidence" value="ECO:0007669"/>
    <property type="project" value="UniProtKB-SubCell"/>
</dbReference>
<evidence type="ECO:0000313" key="9">
    <source>
        <dbReference type="EMBL" id="KAD4982243.1"/>
    </source>
</evidence>
<keyword evidence="2" id="KW-0805">Transcription regulation</keyword>
<dbReference type="Proteomes" id="UP000326396">
    <property type="component" value="Linkage Group LG18"/>
</dbReference>
<feature type="coiled-coil region" evidence="6">
    <location>
        <begin position="157"/>
        <end position="207"/>
    </location>
</feature>
<evidence type="ECO:0000256" key="1">
    <source>
        <dbReference type="ARBA" id="ARBA00004123"/>
    </source>
</evidence>
<feature type="region of interest" description="Disordered" evidence="7">
    <location>
        <begin position="113"/>
        <end position="141"/>
    </location>
</feature>
<feature type="domain" description="Myb-like" evidence="8">
    <location>
        <begin position="267"/>
        <end position="324"/>
    </location>
</feature>
<keyword evidence="5" id="KW-0539">Nucleus</keyword>
<dbReference type="GO" id="GO:0006355">
    <property type="term" value="P:regulation of DNA-templated transcription"/>
    <property type="evidence" value="ECO:0007669"/>
    <property type="project" value="UniProtKB-ARBA"/>
</dbReference>
<gene>
    <name evidence="9" type="ORF">E3N88_18914</name>
</gene>
<dbReference type="AlphaFoldDB" id="A0A5N6NPF9"/>
<reference evidence="9 10" key="1">
    <citation type="submission" date="2019-05" db="EMBL/GenBank/DDBJ databases">
        <title>Mikania micrantha, genome provides insights into the molecular mechanism of rapid growth.</title>
        <authorList>
            <person name="Liu B."/>
        </authorList>
    </citation>
    <scope>NUCLEOTIDE SEQUENCE [LARGE SCALE GENOMIC DNA]</scope>
    <source>
        <strain evidence="9">NLD-2019</strain>
        <tissue evidence="9">Leaf</tissue>
    </source>
</reference>
<proteinExistence type="predicted"/>
<evidence type="ECO:0000256" key="7">
    <source>
        <dbReference type="SAM" id="MobiDB-lite"/>
    </source>
</evidence>
<dbReference type="PANTHER" id="PTHR21654">
    <property type="entry name" value="FI21293P1"/>
    <property type="match status" value="1"/>
</dbReference>
<dbReference type="PANTHER" id="PTHR21654:SF7">
    <property type="entry name" value="HOMEODOMAIN-LIKE SUPERFAMILY PROTEIN"/>
    <property type="match status" value="1"/>
</dbReference>
<organism evidence="9 10">
    <name type="scientific">Mikania micrantha</name>
    <name type="common">bitter vine</name>
    <dbReference type="NCBI Taxonomy" id="192012"/>
    <lineage>
        <taxon>Eukaryota</taxon>
        <taxon>Viridiplantae</taxon>
        <taxon>Streptophyta</taxon>
        <taxon>Embryophyta</taxon>
        <taxon>Tracheophyta</taxon>
        <taxon>Spermatophyta</taxon>
        <taxon>Magnoliopsida</taxon>
        <taxon>eudicotyledons</taxon>
        <taxon>Gunneridae</taxon>
        <taxon>Pentapetalae</taxon>
        <taxon>asterids</taxon>
        <taxon>campanulids</taxon>
        <taxon>Asterales</taxon>
        <taxon>Asteraceae</taxon>
        <taxon>Asteroideae</taxon>
        <taxon>Heliantheae alliance</taxon>
        <taxon>Eupatorieae</taxon>
        <taxon>Mikania</taxon>
    </lineage>
</organism>
<dbReference type="GO" id="GO:0003677">
    <property type="term" value="F:DNA binding"/>
    <property type="evidence" value="ECO:0007669"/>
    <property type="project" value="UniProtKB-KW"/>
</dbReference>
<keyword evidence="4" id="KW-0804">Transcription</keyword>
<evidence type="ECO:0000256" key="3">
    <source>
        <dbReference type="ARBA" id="ARBA00023125"/>
    </source>
</evidence>
<evidence type="ECO:0000256" key="6">
    <source>
        <dbReference type="SAM" id="Coils"/>
    </source>
</evidence>
<dbReference type="EMBL" id="SZYD01000010">
    <property type="protein sequence ID" value="KAD4982243.1"/>
    <property type="molecule type" value="Genomic_DNA"/>
</dbReference>
<evidence type="ECO:0000259" key="8">
    <source>
        <dbReference type="PROSITE" id="PS50090"/>
    </source>
</evidence>
<keyword evidence="10" id="KW-1185">Reference proteome</keyword>
<keyword evidence="3" id="KW-0238">DNA-binding</keyword>
<protein>
    <recommendedName>
        <fullName evidence="8">Myb-like domain-containing protein</fullName>
    </recommendedName>
</protein>
<evidence type="ECO:0000256" key="2">
    <source>
        <dbReference type="ARBA" id="ARBA00023015"/>
    </source>
</evidence>
<sequence>MEVFSGDHGLPNDIVLYSDTHFSPFALPTGDAFSDHNRFPPLPPPPQKLRPIRCNVRSFSDRCSGDDPGDEKTMNWLPEAGLYNTETDGGSLIPPNCSNLGLPLKEFQIETALSSSSSDETSKLQEPIMEPINKKKRKRKSRRKLELFVESMIKTVTEKQEEMHKQLIEMLEKNEKESIKREQAWKKQEIEREKRNEQARKQHISQSLALISFIQNSLGQEVQIPNFLEKQGDKQENQENSKYDAAGNDDIEMNNIEESECDPNTKRWPKSEVQALITIRVALNHKINGKGSKSSIWDDVSTGLSGMGYNRTPKKCKEKWENINKYYRRTMEKGKESKSCAYFSELEMLHRTGFISVDSHDEDQSINVMP</sequence>
<comment type="caution">
    <text evidence="9">The sequence shown here is derived from an EMBL/GenBank/DDBJ whole genome shotgun (WGS) entry which is preliminary data.</text>
</comment>
<dbReference type="InterPro" id="IPR044822">
    <property type="entry name" value="Myb_DNA-bind_4"/>
</dbReference>
<name>A0A5N6NPF9_9ASTR</name>
<dbReference type="Pfam" id="PF13837">
    <property type="entry name" value="Myb_DNA-bind_4"/>
    <property type="match status" value="1"/>
</dbReference>
<keyword evidence="6" id="KW-0175">Coiled coil</keyword>
<evidence type="ECO:0000313" key="10">
    <source>
        <dbReference type="Proteomes" id="UP000326396"/>
    </source>
</evidence>
<dbReference type="CDD" id="cd12203">
    <property type="entry name" value="GT1"/>
    <property type="match status" value="1"/>
</dbReference>
<dbReference type="Gene3D" id="1.10.10.60">
    <property type="entry name" value="Homeodomain-like"/>
    <property type="match status" value="1"/>
</dbReference>